<feature type="domain" description="Peptidase M13 N-terminal" evidence="2">
    <location>
        <begin position="2"/>
        <end position="338"/>
    </location>
</feature>
<dbReference type="PANTHER" id="PTHR11733:SF241">
    <property type="entry name" value="GH26575P-RELATED"/>
    <property type="match status" value="1"/>
</dbReference>
<dbReference type="GO" id="GO:0005886">
    <property type="term" value="C:plasma membrane"/>
    <property type="evidence" value="ECO:0007669"/>
    <property type="project" value="TreeGrafter"/>
</dbReference>
<dbReference type="GO" id="GO:0016485">
    <property type="term" value="P:protein processing"/>
    <property type="evidence" value="ECO:0007669"/>
    <property type="project" value="TreeGrafter"/>
</dbReference>
<dbReference type="EMBL" id="JARKHS020025921">
    <property type="protein sequence ID" value="KAK8766866.1"/>
    <property type="molecule type" value="Genomic_DNA"/>
</dbReference>
<dbReference type="InterPro" id="IPR024079">
    <property type="entry name" value="MetalloPept_cat_dom_sf"/>
</dbReference>
<accession>A0AAQ4DWM6</accession>
<proteinExistence type="inferred from homology"/>
<comment type="caution">
    <text evidence="3">The sequence shown here is derived from an EMBL/GenBank/DDBJ whole genome shotgun (WGS) entry which is preliminary data.</text>
</comment>
<keyword evidence="4" id="KW-1185">Reference proteome</keyword>
<dbReference type="Gene3D" id="3.40.390.10">
    <property type="entry name" value="Collagenase (Catalytic Domain)"/>
    <property type="match status" value="1"/>
</dbReference>
<evidence type="ECO:0000313" key="4">
    <source>
        <dbReference type="Proteomes" id="UP001321473"/>
    </source>
</evidence>
<dbReference type="AlphaFoldDB" id="A0AAQ4DWM6"/>
<comment type="similarity">
    <text evidence="1">Belongs to the peptidase M13 family.</text>
</comment>
<dbReference type="Proteomes" id="UP001321473">
    <property type="component" value="Unassembled WGS sequence"/>
</dbReference>
<reference evidence="3 4" key="1">
    <citation type="journal article" date="2023" name="Arcadia Sci">
        <title>De novo assembly of a long-read Amblyomma americanum tick genome.</title>
        <authorList>
            <person name="Chou S."/>
            <person name="Poskanzer K.E."/>
            <person name="Rollins M."/>
            <person name="Thuy-Boun P.S."/>
        </authorList>
    </citation>
    <scope>NUCLEOTIDE SEQUENCE [LARGE SCALE GENOMIC DNA]</scope>
    <source>
        <strain evidence="3">F_SG_1</strain>
        <tissue evidence="3">Salivary glands</tissue>
    </source>
</reference>
<evidence type="ECO:0000313" key="3">
    <source>
        <dbReference type="EMBL" id="KAK8766866.1"/>
    </source>
</evidence>
<dbReference type="InterPro" id="IPR000718">
    <property type="entry name" value="Peptidase_M13"/>
</dbReference>
<dbReference type="PROSITE" id="PS51885">
    <property type="entry name" value="NEPRILYSIN"/>
    <property type="match status" value="1"/>
</dbReference>
<dbReference type="Pfam" id="PF05649">
    <property type="entry name" value="Peptidase_M13_N"/>
    <property type="match status" value="1"/>
</dbReference>
<dbReference type="InterPro" id="IPR042089">
    <property type="entry name" value="Peptidase_M13_dom_2"/>
</dbReference>
<dbReference type="Gene3D" id="1.10.1380.10">
    <property type="entry name" value="Neutral endopeptidase , domain2"/>
    <property type="match status" value="1"/>
</dbReference>
<sequence length="581" mass="66038">MLEKAARDDQSGVAIKPLSFYQSCMNRTERTQIDAEAFLAFLRRLGLTWPEMPPNGTNALGSILELNYKLASPIWLTIRVVHNKAAGGKRRRIVLKPCCMDRLKFFVFQNRWATDHKRYYDYWTSHYEALMGRQRLSRNPEQIDKLATEEADIVGKLEHLSHVTPTAPLVLHLSEIGRRTKKLPAEYWLTEINNHIAGGPEPAFTLQDEVLVSDASVLKCLDNLFDNYSPEQLVDHLSWQFVQLHAWSVDRSLLDFRGANYLRINEPMLCAREVEDVYRPLLATLYVQQHLSKQERLELNANLSDLKETAAKMYTSATWLDQTDKNMAANKLRAMDVNLWPQEAFFDPGQLRTTYAGFPDENTTATSWVRLWISAQERLRSLAGTSIHDATANMRSMLYPALLGYDYLSNQVDIAVSSLGKPLYCPQATPGLFYGSLAFSFAKEMMKMQDTTGLRVHWNGELVQAGRWSWLSDSAAAAYKLKAGCLGADPVNLSDIAALEVVYKALSRGVRNTTSLLQMSRDIDEQKTFFMALCFHSCAVNESHSPTVNCNALLRHSRKFSEVFHCKTGSPMNPYRKCSYF</sequence>
<gene>
    <name evidence="3" type="ORF">V5799_006351</name>
</gene>
<organism evidence="3 4">
    <name type="scientific">Amblyomma americanum</name>
    <name type="common">Lone star tick</name>
    <dbReference type="NCBI Taxonomy" id="6943"/>
    <lineage>
        <taxon>Eukaryota</taxon>
        <taxon>Metazoa</taxon>
        <taxon>Ecdysozoa</taxon>
        <taxon>Arthropoda</taxon>
        <taxon>Chelicerata</taxon>
        <taxon>Arachnida</taxon>
        <taxon>Acari</taxon>
        <taxon>Parasitiformes</taxon>
        <taxon>Ixodida</taxon>
        <taxon>Ixodoidea</taxon>
        <taxon>Ixodidae</taxon>
        <taxon>Amblyomminae</taxon>
        <taxon>Amblyomma</taxon>
    </lineage>
</organism>
<evidence type="ECO:0000259" key="2">
    <source>
        <dbReference type="Pfam" id="PF05649"/>
    </source>
</evidence>
<dbReference type="GO" id="GO:0004222">
    <property type="term" value="F:metalloendopeptidase activity"/>
    <property type="evidence" value="ECO:0007669"/>
    <property type="project" value="InterPro"/>
</dbReference>
<dbReference type="SUPFAM" id="SSF55486">
    <property type="entry name" value="Metalloproteases ('zincins'), catalytic domain"/>
    <property type="match status" value="1"/>
</dbReference>
<protein>
    <recommendedName>
        <fullName evidence="2">Peptidase M13 N-terminal domain-containing protein</fullName>
    </recommendedName>
</protein>
<dbReference type="InterPro" id="IPR008753">
    <property type="entry name" value="Peptidase_M13_N"/>
</dbReference>
<name>A0AAQ4DWM6_AMBAM</name>
<dbReference type="PANTHER" id="PTHR11733">
    <property type="entry name" value="ZINC METALLOPROTEASE FAMILY M13 NEPRILYSIN-RELATED"/>
    <property type="match status" value="1"/>
</dbReference>
<evidence type="ECO:0000256" key="1">
    <source>
        <dbReference type="ARBA" id="ARBA00007357"/>
    </source>
</evidence>